<dbReference type="CDD" id="cd21808">
    <property type="entry name" value="ABC-2_lan_permease_MutG"/>
    <property type="match status" value="1"/>
</dbReference>
<feature type="transmembrane region" description="Helical" evidence="1">
    <location>
        <begin position="21"/>
        <end position="41"/>
    </location>
</feature>
<feature type="transmembrane region" description="Helical" evidence="1">
    <location>
        <begin position="132"/>
        <end position="152"/>
    </location>
</feature>
<proteinExistence type="predicted"/>
<dbReference type="RefSeq" id="WP_073588309.1">
    <property type="nucleotide sequence ID" value="NZ_FRFD01000004.1"/>
</dbReference>
<dbReference type="AlphaFoldDB" id="A0A1M7Y5H9"/>
<keyword evidence="3" id="KW-1185">Reference proteome</keyword>
<keyword evidence="1" id="KW-1133">Transmembrane helix</keyword>
<gene>
    <name evidence="2" type="ORF">SAMN02745217_01610</name>
</gene>
<protein>
    <submittedName>
        <fullName evidence="2">ABC-2 type transport system permease protein</fullName>
    </submittedName>
</protein>
<dbReference type="Proteomes" id="UP000184612">
    <property type="component" value="Unassembled WGS sequence"/>
</dbReference>
<sequence length="253" mass="28177">MKSLFNNIRAAVFKMLHSNILFLHLLVPVLGILVFCGYYSVSSWSERDKVYGYIQAVAIVFPLMISIAVSMLYELELKAGNFQTILSAPYSRIIAHGGNFISLCLLGVFASIVTVMGFGVVFRLMGFVKFSIAFYFKLSLIMFLSNVALYFIQYIICFIAGKGLSLSFGIVGTLLSPLLYLGLGDIIWRYIPYGYGIRIAAYYCERYTDSNSCKAIAHNFEADTVTAGVITIILAGIFIIWSNLWQGKSVKAE</sequence>
<dbReference type="EMBL" id="FRFD01000004">
    <property type="protein sequence ID" value="SHO47658.1"/>
    <property type="molecule type" value="Genomic_DNA"/>
</dbReference>
<dbReference type="STRING" id="1121345.SAMN02745217_01610"/>
<keyword evidence="1" id="KW-0812">Transmembrane</keyword>
<feature type="transmembrane region" description="Helical" evidence="1">
    <location>
        <begin position="53"/>
        <end position="73"/>
    </location>
</feature>
<accession>A0A1M7Y5H9</accession>
<keyword evidence="1" id="KW-0472">Membrane</keyword>
<evidence type="ECO:0000313" key="2">
    <source>
        <dbReference type="EMBL" id="SHO47658.1"/>
    </source>
</evidence>
<feature type="transmembrane region" description="Helical" evidence="1">
    <location>
        <begin position="164"/>
        <end position="183"/>
    </location>
</feature>
<evidence type="ECO:0000256" key="1">
    <source>
        <dbReference type="SAM" id="Phobius"/>
    </source>
</evidence>
<dbReference type="OrthoDB" id="1701852at2"/>
<feature type="transmembrane region" description="Helical" evidence="1">
    <location>
        <begin position="100"/>
        <end position="126"/>
    </location>
</feature>
<organism evidence="2 3">
    <name type="scientific">Anaerocolumna xylanovorans DSM 12503</name>
    <dbReference type="NCBI Taxonomy" id="1121345"/>
    <lineage>
        <taxon>Bacteria</taxon>
        <taxon>Bacillati</taxon>
        <taxon>Bacillota</taxon>
        <taxon>Clostridia</taxon>
        <taxon>Lachnospirales</taxon>
        <taxon>Lachnospiraceae</taxon>
        <taxon>Anaerocolumna</taxon>
    </lineage>
</organism>
<reference evidence="2 3" key="1">
    <citation type="submission" date="2016-12" db="EMBL/GenBank/DDBJ databases">
        <authorList>
            <person name="Song W.-J."/>
            <person name="Kurnit D.M."/>
        </authorList>
    </citation>
    <scope>NUCLEOTIDE SEQUENCE [LARGE SCALE GENOMIC DNA]</scope>
    <source>
        <strain evidence="2 3">DSM 12503</strain>
    </source>
</reference>
<evidence type="ECO:0000313" key="3">
    <source>
        <dbReference type="Proteomes" id="UP000184612"/>
    </source>
</evidence>
<dbReference type="NCBIfam" id="TIGR03733">
    <property type="entry name" value="lanti_perm_MutG"/>
    <property type="match status" value="1"/>
</dbReference>
<name>A0A1M7Y5H9_9FIRM</name>
<feature type="transmembrane region" description="Helical" evidence="1">
    <location>
        <begin position="225"/>
        <end position="245"/>
    </location>
</feature>
<dbReference type="InterPro" id="IPR022294">
    <property type="entry name" value="ABC-transptr_permeasesu"/>
</dbReference>